<dbReference type="GO" id="GO:0006508">
    <property type="term" value="P:proteolysis"/>
    <property type="evidence" value="ECO:0007669"/>
    <property type="project" value="UniProtKB-KW"/>
</dbReference>
<dbReference type="GO" id="GO:0005634">
    <property type="term" value="C:nucleus"/>
    <property type="evidence" value="ECO:0007669"/>
    <property type="project" value="TreeGrafter"/>
</dbReference>
<dbReference type="SUPFAM" id="SSF54001">
    <property type="entry name" value="Cysteine proteinases"/>
    <property type="match status" value="1"/>
</dbReference>
<dbReference type="InterPro" id="IPR003653">
    <property type="entry name" value="Peptidase_C48_C"/>
</dbReference>
<keyword evidence="2" id="KW-0645">Protease</keyword>
<protein>
    <recommendedName>
        <fullName evidence="7">Ubiquitin-like protease family profile domain-containing protein</fullName>
    </recommendedName>
</protein>
<dbReference type="GO" id="GO:0016929">
    <property type="term" value="F:deSUMOylase activity"/>
    <property type="evidence" value="ECO:0007669"/>
    <property type="project" value="TreeGrafter"/>
</dbReference>
<reference evidence="8" key="1">
    <citation type="submission" date="2018-11" db="EMBL/GenBank/DDBJ databases">
        <authorList>
            <consortium name="Genoscope - CEA"/>
            <person name="William W."/>
        </authorList>
    </citation>
    <scope>NUCLEOTIDE SEQUENCE</scope>
</reference>
<keyword evidence="4" id="KW-0788">Thiol protease</keyword>
<dbReference type="PANTHER" id="PTHR12606:SF136">
    <property type="entry name" value="ULP1 PROTEASE FAMILY PROTEIN"/>
    <property type="match status" value="1"/>
</dbReference>
<dbReference type="AlphaFoldDB" id="A0A3P6EGT1"/>
<evidence type="ECO:0000259" key="7">
    <source>
        <dbReference type="PROSITE" id="PS50600"/>
    </source>
</evidence>
<sequence length="659" mass="77525">MEMPELPRRIYTLGEEPPAVHSISYHTCWTLHAALKKALHDDEYEELEESKLGVFIKFQELGFDWASRLVHYMLDFQLDIKKKYELWGLVGPQSVRFSLLEFENLTVHVEVGPSTQKIIAAFERCEGWSRDDRKRLAYLAIFTGYIEGRKYSTPTRVSLARLVMELERFENYSWGRVAAKIFRVVTLLMGLRKLFRSGCTQLFRNWVLLMGRKGRMQFKEAILSQTRVINFVQKDIGQMFPKWEFDVEDTPAENIIKLMFPAVVSPAKKKASEEAAAEASEEEIKYLSKKMEAVEKKVDITTKRKGTSSQNTTSPPKPTLEPGVSNESSPNKILTRQNTYWLLLFEMDLWLLLVKELMGRTREGRAWRRIKVQMCPQLCMQMLVPRKIKLQNRALRRMLDIRKRRMMLWHFAQSSYTANITARKLKELADWLKTCPHYRTPLDKKPRKSKTWWYQILRTSLEWLEDCHIDAWINVLRKRYYANPQHFRSERMCFIDHLFAQQWRFNFKDFKDSEPDQNGLGRRLPVNYVDTHWIAMWISIPKRHIVVFDSICSSISPEELDVVMENFLYMVPYLLVECASSDEQRAQYSLEPFTYERPTNIPPARAGDCGVYTLNKKDFAKANGKTMRDKMAVDIFQELPDAHEFESKDNDANLDAYEV</sequence>
<keyword evidence="3" id="KW-0378">Hydrolase</keyword>
<organism evidence="8">
    <name type="scientific">Brassica oleracea</name>
    <name type="common">Wild cabbage</name>
    <dbReference type="NCBI Taxonomy" id="3712"/>
    <lineage>
        <taxon>Eukaryota</taxon>
        <taxon>Viridiplantae</taxon>
        <taxon>Streptophyta</taxon>
        <taxon>Embryophyta</taxon>
        <taxon>Tracheophyta</taxon>
        <taxon>Spermatophyta</taxon>
        <taxon>Magnoliopsida</taxon>
        <taxon>eudicotyledons</taxon>
        <taxon>Gunneridae</taxon>
        <taxon>Pentapetalae</taxon>
        <taxon>rosids</taxon>
        <taxon>malvids</taxon>
        <taxon>Brassicales</taxon>
        <taxon>Brassicaceae</taxon>
        <taxon>Brassiceae</taxon>
        <taxon>Brassica</taxon>
    </lineage>
</organism>
<evidence type="ECO:0000256" key="1">
    <source>
        <dbReference type="ARBA" id="ARBA00005234"/>
    </source>
</evidence>
<dbReference type="Gene3D" id="3.40.395.10">
    <property type="entry name" value="Adenoviral Proteinase, Chain A"/>
    <property type="match status" value="1"/>
</dbReference>
<dbReference type="EMBL" id="LR031876">
    <property type="protein sequence ID" value="VDD36706.1"/>
    <property type="molecule type" value="Genomic_DNA"/>
</dbReference>
<feature type="region of interest" description="Disordered" evidence="6">
    <location>
        <begin position="298"/>
        <end position="330"/>
    </location>
</feature>
<gene>
    <name evidence="8" type="ORF">BOLC7T42266H</name>
</gene>
<keyword evidence="5" id="KW-0175">Coiled coil</keyword>
<proteinExistence type="inferred from homology"/>
<evidence type="ECO:0000256" key="4">
    <source>
        <dbReference type="ARBA" id="ARBA00022807"/>
    </source>
</evidence>
<evidence type="ECO:0000256" key="3">
    <source>
        <dbReference type="ARBA" id="ARBA00022801"/>
    </source>
</evidence>
<dbReference type="PROSITE" id="PS50600">
    <property type="entry name" value="ULP_PROTEASE"/>
    <property type="match status" value="1"/>
</dbReference>
<evidence type="ECO:0000256" key="6">
    <source>
        <dbReference type="SAM" id="MobiDB-lite"/>
    </source>
</evidence>
<feature type="coiled-coil region" evidence="5">
    <location>
        <begin position="270"/>
        <end position="297"/>
    </location>
</feature>
<evidence type="ECO:0000256" key="5">
    <source>
        <dbReference type="SAM" id="Coils"/>
    </source>
</evidence>
<dbReference type="InterPro" id="IPR038765">
    <property type="entry name" value="Papain-like_cys_pep_sf"/>
</dbReference>
<dbReference type="Pfam" id="PF02902">
    <property type="entry name" value="Peptidase_C48"/>
    <property type="match status" value="1"/>
</dbReference>
<name>A0A3P6EGT1_BRAOL</name>
<evidence type="ECO:0000256" key="2">
    <source>
        <dbReference type="ARBA" id="ARBA00022670"/>
    </source>
</evidence>
<dbReference type="GO" id="GO:0016926">
    <property type="term" value="P:protein desumoylation"/>
    <property type="evidence" value="ECO:0007669"/>
    <property type="project" value="TreeGrafter"/>
</dbReference>
<comment type="similarity">
    <text evidence="1">Belongs to the peptidase C48 family.</text>
</comment>
<accession>A0A3P6EGT1</accession>
<feature type="domain" description="Ubiquitin-like protease family profile" evidence="7">
    <location>
        <begin position="418"/>
        <end position="620"/>
    </location>
</feature>
<evidence type="ECO:0000313" key="8">
    <source>
        <dbReference type="EMBL" id="VDD36706.1"/>
    </source>
</evidence>
<dbReference type="PANTHER" id="PTHR12606">
    <property type="entry name" value="SENTRIN/SUMO-SPECIFIC PROTEASE"/>
    <property type="match status" value="1"/>
</dbReference>